<keyword evidence="2" id="KW-1133">Transmembrane helix</keyword>
<feature type="transmembrane region" description="Helical" evidence="2">
    <location>
        <begin position="21"/>
        <end position="42"/>
    </location>
</feature>
<proteinExistence type="predicted"/>
<evidence type="ECO:0000313" key="4">
    <source>
        <dbReference type="EMBL" id="UXH31037.1"/>
    </source>
</evidence>
<dbReference type="Pfam" id="PF03703">
    <property type="entry name" value="bPH_2"/>
    <property type="match status" value="1"/>
</dbReference>
<dbReference type="EMBL" id="CP104550">
    <property type="protein sequence ID" value="UXH31037.1"/>
    <property type="molecule type" value="Genomic_DNA"/>
</dbReference>
<dbReference type="AlphaFoldDB" id="A0A9E7RT47"/>
<sequence>MFGRDRFYPGERILYEAHPRFILNSRSTLIKVILSLIIVYYFQRTVEFAGSLSRVFLERYGFNFASTAVIILLSLLFILLISIMWDVLSWRNRRYLVTDQRVIVESGVIRKKRFYIHHDKIVDVVFSQGLTERLLNSADVEVYGGHEGTHIVLQDAPSPSRIENYINRSTGGGAADHAAEIIRELSDETPDKPGFSDPSFWESDEEEEQEEEYAGNMGSVMERHSRKFKRLREEDGEE</sequence>
<organism evidence="4">
    <name type="scientific">Methanothermobacter wolfeii</name>
    <name type="common">Methanobacterium wolfei</name>
    <dbReference type="NCBI Taxonomy" id="145261"/>
    <lineage>
        <taxon>Archaea</taxon>
        <taxon>Methanobacteriati</taxon>
        <taxon>Methanobacteriota</taxon>
        <taxon>Methanomada group</taxon>
        <taxon>Methanobacteria</taxon>
        <taxon>Methanobacteriales</taxon>
        <taxon>Methanobacteriaceae</taxon>
        <taxon>Methanothermobacter</taxon>
    </lineage>
</organism>
<feature type="compositionally biased region" description="Acidic residues" evidence="1">
    <location>
        <begin position="202"/>
        <end position="213"/>
    </location>
</feature>
<feature type="domain" description="YdbS-like PH" evidence="3">
    <location>
        <begin position="90"/>
        <end position="166"/>
    </location>
</feature>
<feature type="region of interest" description="Disordered" evidence="1">
    <location>
        <begin position="186"/>
        <end position="238"/>
    </location>
</feature>
<keyword evidence="2" id="KW-0472">Membrane</keyword>
<evidence type="ECO:0000256" key="2">
    <source>
        <dbReference type="SAM" id="Phobius"/>
    </source>
</evidence>
<evidence type="ECO:0000256" key="1">
    <source>
        <dbReference type="SAM" id="MobiDB-lite"/>
    </source>
</evidence>
<dbReference type="RefSeq" id="WP_261599406.1">
    <property type="nucleotide sequence ID" value="NZ_CP104550.1"/>
</dbReference>
<dbReference type="PANTHER" id="PTHR37938">
    <property type="entry name" value="BLL0215 PROTEIN"/>
    <property type="match status" value="1"/>
</dbReference>
<gene>
    <name evidence="4" type="ORF">N5910_05670</name>
</gene>
<dbReference type="InterPro" id="IPR005182">
    <property type="entry name" value="YdbS-like_PH"/>
</dbReference>
<accession>A0A9E7RT47</accession>
<name>A0A9E7RT47_METWO</name>
<dbReference type="PANTHER" id="PTHR37938:SF1">
    <property type="entry name" value="BLL0215 PROTEIN"/>
    <property type="match status" value="1"/>
</dbReference>
<dbReference type="GeneID" id="75106720"/>
<reference evidence="4" key="1">
    <citation type="submission" date="2022-09" db="EMBL/GenBank/DDBJ databases">
        <title>Characterization of three MwoI isoschizomers from sequenced genome and metagenomes.</title>
        <authorList>
            <person name="Fomenkov A."/>
            <person name="Xu S.Y."/>
            <person name="Roberts R.J."/>
        </authorList>
    </citation>
    <scope>NUCLEOTIDE SEQUENCE</scope>
    <source>
        <strain evidence="4">DSM 2970</strain>
    </source>
</reference>
<evidence type="ECO:0000259" key="3">
    <source>
        <dbReference type="Pfam" id="PF03703"/>
    </source>
</evidence>
<feature type="transmembrane region" description="Helical" evidence="2">
    <location>
        <begin position="62"/>
        <end position="85"/>
    </location>
</feature>
<dbReference type="Proteomes" id="UP001065373">
    <property type="component" value="Chromosome"/>
</dbReference>
<protein>
    <submittedName>
        <fullName evidence="4">PH domain-containing protein</fullName>
    </submittedName>
</protein>
<keyword evidence="2" id="KW-0812">Transmembrane</keyword>